<keyword evidence="2" id="KW-0645">Protease</keyword>
<comment type="caution">
    <text evidence="2">The sequence shown here is derived from an EMBL/GenBank/DDBJ whole genome shotgun (WGS) entry which is preliminary data.</text>
</comment>
<keyword evidence="3" id="KW-1185">Reference proteome</keyword>
<keyword evidence="2" id="KW-0031">Aminopeptidase</keyword>
<reference evidence="2 3" key="1">
    <citation type="submission" date="2020-08" db="EMBL/GenBank/DDBJ databases">
        <title>Genomic Encyclopedia of Type Strains, Phase IV (KMG-V): Genome sequencing to study the core and pangenomes of soil and plant-associated prokaryotes.</title>
        <authorList>
            <person name="Whitman W."/>
        </authorList>
    </citation>
    <scope>NUCLEOTIDE SEQUENCE [LARGE SCALE GENOMIC DNA]</scope>
    <source>
        <strain evidence="2 3">SEMIA 4087</strain>
    </source>
</reference>
<dbReference type="PANTHER" id="PTHR46112">
    <property type="entry name" value="AMINOPEPTIDASE"/>
    <property type="match status" value="1"/>
</dbReference>
<accession>A0ABR6IYG0</accession>
<dbReference type="InterPro" id="IPR029149">
    <property type="entry name" value="Creatin/AminoP/Spt16_N"/>
</dbReference>
<dbReference type="GO" id="GO:0004177">
    <property type="term" value="F:aminopeptidase activity"/>
    <property type="evidence" value="ECO:0007669"/>
    <property type="project" value="UniProtKB-KW"/>
</dbReference>
<dbReference type="InterPro" id="IPR050659">
    <property type="entry name" value="Peptidase_M24B"/>
</dbReference>
<organism evidence="2 3">
    <name type="scientific">Rhizobium mongolense</name>
    <dbReference type="NCBI Taxonomy" id="57676"/>
    <lineage>
        <taxon>Bacteria</taxon>
        <taxon>Pseudomonadati</taxon>
        <taxon>Pseudomonadota</taxon>
        <taxon>Alphaproteobacteria</taxon>
        <taxon>Hyphomicrobiales</taxon>
        <taxon>Rhizobiaceae</taxon>
        <taxon>Rhizobium/Agrobacterium group</taxon>
        <taxon>Rhizobium</taxon>
    </lineage>
</organism>
<gene>
    <name evidence="2" type="ORF">GGD56_006850</name>
</gene>
<dbReference type="PANTHER" id="PTHR46112:SF2">
    <property type="entry name" value="XAA-PRO AMINOPEPTIDASE P-RELATED"/>
    <property type="match status" value="1"/>
</dbReference>
<dbReference type="RefSeq" id="WP_312866291.1">
    <property type="nucleotide sequence ID" value="NZ_JACIFX010000021.1"/>
</dbReference>
<proteinExistence type="predicted"/>
<sequence>MRRLSAVKTEMEQQELEVFVITNIANIAYLTGYTGKTGKDVQALIVSVKNEEPTFITRRQDVPGARHFMFIDSNRVIGYPEDLVANPNPLKDEWDAVTDLLLDNGFGHRRIGIEMKILAFPVVEKFRKRMPNARFIDFDWINWVRASNPISRSL</sequence>
<name>A0ABR6IYG0_9HYPH</name>
<dbReference type="Proteomes" id="UP000551353">
    <property type="component" value="Unassembled WGS sequence"/>
</dbReference>
<dbReference type="SUPFAM" id="SSF53092">
    <property type="entry name" value="Creatinase/prolidase N-terminal domain"/>
    <property type="match status" value="1"/>
</dbReference>
<dbReference type="Gene3D" id="3.40.350.10">
    <property type="entry name" value="Creatinase/prolidase N-terminal domain"/>
    <property type="match status" value="1"/>
</dbReference>
<evidence type="ECO:0000259" key="1">
    <source>
        <dbReference type="Pfam" id="PF01321"/>
    </source>
</evidence>
<evidence type="ECO:0000313" key="2">
    <source>
        <dbReference type="EMBL" id="MBB4232950.1"/>
    </source>
</evidence>
<dbReference type="InterPro" id="IPR000587">
    <property type="entry name" value="Creatinase_N"/>
</dbReference>
<protein>
    <submittedName>
        <fullName evidence="2">Xaa-Pro aminopeptidase</fullName>
    </submittedName>
</protein>
<evidence type="ECO:0000313" key="3">
    <source>
        <dbReference type="Proteomes" id="UP000551353"/>
    </source>
</evidence>
<dbReference type="Pfam" id="PF01321">
    <property type="entry name" value="Creatinase_N"/>
    <property type="match status" value="1"/>
</dbReference>
<dbReference type="EMBL" id="JACIFX010000021">
    <property type="protein sequence ID" value="MBB4232950.1"/>
    <property type="molecule type" value="Genomic_DNA"/>
</dbReference>
<feature type="domain" description="Creatinase N-terminal" evidence="1">
    <location>
        <begin position="3"/>
        <end position="146"/>
    </location>
</feature>
<keyword evidence="2" id="KW-0378">Hydrolase</keyword>